<dbReference type="CDD" id="cd06268">
    <property type="entry name" value="PBP1_ABC_transporter_LIVBP-like"/>
    <property type="match status" value="1"/>
</dbReference>
<dbReference type="InterPro" id="IPR028082">
    <property type="entry name" value="Peripla_BP_I"/>
</dbReference>
<dbReference type="Gene3D" id="3.40.50.2300">
    <property type="match status" value="2"/>
</dbReference>
<keyword evidence="1" id="KW-0812">Transmembrane</keyword>
<proteinExistence type="predicted"/>
<keyword evidence="3" id="KW-1185">Reference proteome</keyword>
<feature type="transmembrane region" description="Helical" evidence="1">
    <location>
        <begin position="42"/>
        <end position="62"/>
    </location>
</feature>
<keyword evidence="1" id="KW-1133">Transmembrane helix</keyword>
<protein>
    <submittedName>
        <fullName evidence="2">Uncharacterized protein</fullName>
    </submittedName>
</protein>
<dbReference type="Proteomes" id="UP000603708">
    <property type="component" value="Unassembled WGS sequence"/>
</dbReference>
<organism evidence="2 3">
    <name type="scientific">Streptomyces sulfonofaciens</name>
    <dbReference type="NCBI Taxonomy" id="68272"/>
    <lineage>
        <taxon>Bacteria</taxon>
        <taxon>Bacillati</taxon>
        <taxon>Actinomycetota</taxon>
        <taxon>Actinomycetes</taxon>
        <taxon>Kitasatosporales</taxon>
        <taxon>Streptomycetaceae</taxon>
        <taxon>Streptomyces</taxon>
    </lineage>
</organism>
<comment type="caution">
    <text evidence="2">The sequence shown here is derived from an EMBL/GenBank/DDBJ whole genome shotgun (WGS) entry which is preliminary data.</text>
</comment>
<sequence length="546" mass="58096">MPAPRFWPAPVLFGAPAALLVVLALALWLGWRAGLVPVVRNALAGGCLALAAVAVGAVVWAAQLPEYCQSGNGRLVVEDGQCVGISDGGHAFVEELRPVSARIKALNDRVTRGDTPYATIALMIPMTPDGESRAERTQLLREVQGAYLAQYRADEAGKEDVPIRLVLANPGRDGRHGRQVADWLSDMARSPKDRLRVVFGFNLSVRQTADTIGYLTRQKHIPVVGGPITATDLANDRDNRYPGLAKVVPSNLDQAHALQHHLEADDEKTFLIEDISGNDMYSRSLRTAFREVTKGAANGPERYDSSQVTNNDFRLMVNNVCDSEATTIYFAGRPPALARLINALGARGCTDRHLRLVTVSGASTIALDPRLDWSALAPGRGLTVEYATITHPDAWTVRHNAGARTPPATGGSPHALGVLTGLLEGDSPEGPGDIGPTDLSDGRTITMYDSALTAITGIENRVTRKGPVPALANIAEAWNHLHGVAKVSGASGWICLGSNGTPYDKAVAIVRLVPGSGGADGHLAFQGVAWPTGRALTEETCRNTRG</sequence>
<reference evidence="2" key="2">
    <citation type="submission" date="2020-09" db="EMBL/GenBank/DDBJ databases">
        <authorList>
            <person name="Sun Q."/>
            <person name="Ohkuma M."/>
        </authorList>
    </citation>
    <scope>NUCLEOTIDE SEQUENCE</scope>
    <source>
        <strain evidence="2">JCM 5069</strain>
    </source>
</reference>
<dbReference type="SUPFAM" id="SSF53822">
    <property type="entry name" value="Periplasmic binding protein-like I"/>
    <property type="match status" value="1"/>
</dbReference>
<name>A0A919GGN0_9ACTN</name>
<evidence type="ECO:0000256" key="1">
    <source>
        <dbReference type="SAM" id="Phobius"/>
    </source>
</evidence>
<dbReference type="EMBL" id="BNCD01000015">
    <property type="protein sequence ID" value="GHH83991.1"/>
    <property type="molecule type" value="Genomic_DNA"/>
</dbReference>
<feature type="transmembrane region" description="Helical" evidence="1">
    <location>
        <begin position="6"/>
        <end position="30"/>
    </location>
</feature>
<keyword evidence="1" id="KW-0472">Membrane</keyword>
<reference evidence="2" key="1">
    <citation type="journal article" date="2014" name="Int. J. Syst. Evol. Microbiol.">
        <title>Complete genome sequence of Corynebacterium casei LMG S-19264T (=DSM 44701T), isolated from a smear-ripened cheese.</title>
        <authorList>
            <consortium name="US DOE Joint Genome Institute (JGI-PGF)"/>
            <person name="Walter F."/>
            <person name="Albersmeier A."/>
            <person name="Kalinowski J."/>
            <person name="Ruckert C."/>
        </authorList>
    </citation>
    <scope>NUCLEOTIDE SEQUENCE</scope>
    <source>
        <strain evidence="2">JCM 5069</strain>
    </source>
</reference>
<dbReference type="AlphaFoldDB" id="A0A919GGN0"/>
<gene>
    <name evidence="2" type="ORF">GCM10018793_47210</name>
</gene>
<accession>A0A919GGN0</accession>
<dbReference type="RefSeq" id="WP_189935280.1">
    <property type="nucleotide sequence ID" value="NZ_BNCD01000015.1"/>
</dbReference>
<evidence type="ECO:0000313" key="2">
    <source>
        <dbReference type="EMBL" id="GHH83991.1"/>
    </source>
</evidence>
<evidence type="ECO:0000313" key="3">
    <source>
        <dbReference type="Proteomes" id="UP000603708"/>
    </source>
</evidence>